<proteinExistence type="predicted"/>
<protein>
    <recommendedName>
        <fullName evidence="2">DUF1835 domain-containing protein</fullName>
    </recommendedName>
</protein>
<dbReference type="EMBL" id="CACVAR010000294">
    <property type="protein sequence ID" value="CAA6818627.1"/>
    <property type="molecule type" value="Genomic_DNA"/>
</dbReference>
<accession>A0A6S6TK93</accession>
<name>A0A6S6TK93_9BACT</name>
<evidence type="ECO:0000313" key="1">
    <source>
        <dbReference type="EMBL" id="CAA6818627.1"/>
    </source>
</evidence>
<sequence>MIKVLNIVNGDACIDIMKEADIQGDFLPWRDFLHEGPVPTNTSLEELSKIRSKFISDFGFGTFQKIHLNFLQRNNKLSNYYKYDKVVLWFEHDLYDQLQLIQILSWFSEQSLEKTDLTLIATNNYLGESSTQQIKKLLRYETPIIQEHFKLAKEAWLAFGQETPEAFFKLLDKPTAILPFLKGAIYRMLEEYPNTTCGLSRSEYQALLIISNGINNKFDIFTKYQTFEERKFMGDIIFWKILDNFQEYKVIQNSEDKLTITALGKKLLEGKDNWVNIKKLNRYIGGVHLHNENLWCWDMKKKNIKEYYYSKTLNTLLRVK</sequence>
<evidence type="ECO:0008006" key="2">
    <source>
        <dbReference type="Google" id="ProtNLM"/>
    </source>
</evidence>
<gene>
    <name evidence="1" type="ORF">HELGO_WM20650</name>
</gene>
<reference evidence="1" key="1">
    <citation type="submission" date="2020-01" db="EMBL/GenBank/DDBJ databases">
        <authorList>
            <person name="Meier V. D."/>
            <person name="Meier V D."/>
        </authorList>
    </citation>
    <scope>NUCLEOTIDE SEQUENCE</scope>
    <source>
        <strain evidence="1">HLG_WM_MAG_03</strain>
    </source>
</reference>
<organism evidence="1">
    <name type="scientific">uncultured Sulfurovum sp</name>
    <dbReference type="NCBI Taxonomy" id="269237"/>
    <lineage>
        <taxon>Bacteria</taxon>
        <taxon>Pseudomonadati</taxon>
        <taxon>Campylobacterota</taxon>
        <taxon>Epsilonproteobacteria</taxon>
        <taxon>Campylobacterales</taxon>
        <taxon>Sulfurovaceae</taxon>
        <taxon>Sulfurovum</taxon>
        <taxon>environmental samples</taxon>
    </lineage>
</organism>
<dbReference type="AlphaFoldDB" id="A0A6S6TK93"/>